<dbReference type="GeneID" id="87883202"/>
<evidence type="ECO:0000313" key="3">
    <source>
        <dbReference type="Proteomes" id="UP001273166"/>
    </source>
</evidence>
<dbReference type="GO" id="GO:0061640">
    <property type="term" value="P:cytoskeleton-dependent cytokinesis"/>
    <property type="evidence" value="ECO:0007669"/>
    <property type="project" value="InterPro"/>
</dbReference>
<name>A0AAJ0M7E0_9PEZI</name>
<gene>
    <name evidence="2" type="ORF">B0T15DRAFT_387282</name>
</gene>
<dbReference type="Proteomes" id="UP001273166">
    <property type="component" value="Unassembled WGS sequence"/>
</dbReference>
<feature type="region of interest" description="Disordered" evidence="1">
    <location>
        <begin position="79"/>
        <end position="103"/>
    </location>
</feature>
<evidence type="ECO:0000313" key="2">
    <source>
        <dbReference type="EMBL" id="KAK3311674.1"/>
    </source>
</evidence>
<reference evidence="2" key="2">
    <citation type="submission" date="2023-06" db="EMBL/GenBank/DDBJ databases">
        <authorList>
            <consortium name="Lawrence Berkeley National Laboratory"/>
            <person name="Mondo S.J."/>
            <person name="Hensen N."/>
            <person name="Bonometti L."/>
            <person name="Westerberg I."/>
            <person name="Brannstrom I.O."/>
            <person name="Guillou S."/>
            <person name="Cros-Aarteil S."/>
            <person name="Calhoun S."/>
            <person name="Haridas S."/>
            <person name="Kuo A."/>
            <person name="Pangilinan J."/>
            <person name="Riley R."/>
            <person name="Labutti K."/>
            <person name="Andreopoulos B."/>
            <person name="Lipzen A."/>
            <person name="Chen C."/>
            <person name="Yanf M."/>
            <person name="Daum C."/>
            <person name="Ng V."/>
            <person name="Clum A."/>
            <person name="Steindorff A."/>
            <person name="Ohm R."/>
            <person name="Martin F."/>
            <person name="Silar P."/>
            <person name="Natvig D."/>
            <person name="Lalanne C."/>
            <person name="Gautier V."/>
            <person name="Ament-Velasquez S.L."/>
            <person name="Kruys A."/>
            <person name="Hutchinson M.I."/>
            <person name="Powell A.J."/>
            <person name="Barry K."/>
            <person name="Miller A.N."/>
            <person name="Grigoriev I.V."/>
            <person name="Debuchy R."/>
            <person name="Gladieux P."/>
            <person name="Thoren M.H."/>
            <person name="Johannesson H."/>
        </authorList>
    </citation>
    <scope>NUCLEOTIDE SEQUENCE</scope>
    <source>
        <strain evidence="2">CBS 333.67</strain>
    </source>
</reference>
<accession>A0AAJ0M7E0</accession>
<sequence length="222" mass="24964">MDNTLDQTSLATISLLEARLRRIEHILYGPSTQPTEPPAESATSSLADLERRFNQLLRHFRVYAEILKIYKSHPTLFQSPTISNPNNNPNNNNTSWPFPREEPPTQLSPLALRETVLAYASSFPSTASALTVITSDTPIPDAKQSAELAALGPRMRGVEALQRAQAVEMSELRHRSERALRAWYEGGILRYGQTLANVEGRFERVEWGVRRAARERAEAEKV</sequence>
<dbReference type="RefSeq" id="XP_062727454.1">
    <property type="nucleotide sequence ID" value="XM_062864373.1"/>
</dbReference>
<evidence type="ECO:0000256" key="1">
    <source>
        <dbReference type="SAM" id="MobiDB-lite"/>
    </source>
</evidence>
<keyword evidence="3" id="KW-1185">Reference proteome</keyword>
<evidence type="ECO:0008006" key="4">
    <source>
        <dbReference type="Google" id="ProtNLM"/>
    </source>
</evidence>
<dbReference type="GO" id="GO:0005869">
    <property type="term" value="C:dynactin complex"/>
    <property type="evidence" value="ECO:0007669"/>
    <property type="project" value="InterPro"/>
</dbReference>
<dbReference type="InterPro" id="IPR009991">
    <property type="entry name" value="DCTN3"/>
</dbReference>
<feature type="compositionally biased region" description="Low complexity" evidence="1">
    <location>
        <begin position="84"/>
        <end position="93"/>
    </location>
</feature>
<organism evidence="2 3">
    <name type="scientific">Chaetomium strumarium</name>
    <dbReference type="NCBI Taxonomy" id="1170767"/>
    <lineage>
        <taxon>Eukaryota</taxon>
        <taxon>Fungi</taxon>
        <taxon>Dikarya</taxon>
        <taxon>Ascomycota</taxon>
        <taxon>Pezizomycotina</taxon>
        <taxon>Sordariomycetes</taxon>
        <taxon>Sordariomycetidae</taxon>
        <taxon>Sordariales</taxon>
        <taxon>Chaetomiaceae</taxon>
        <taxon>Chaetomium</taxon>
    </lineage>
</organism>
<proteinExistence type="predicted"/>
<dbReference type="EMBL" id="JAUDZG010000001">
    <property type="protein sequence ID" value="KAK3311674.1"/>
    <property type="molecule type" value="Genomic_DNA"/>
</dbReference>
<protein>
    <recommendedName>
        <fullName evidence="4">Nuclear distribution protein</fullName>
    </recommendedName>
</protein>
<comment type="caution">
    <text evidence="2">The sequence shown here is derived from an EMBL/GenBank/DDBJ whole genome shotgun (WGS) entry which is preliminary data.</text>
</comment>
<reference evidence="2" key="1">
    <citation type="journal article" date="2023" name="Mol. Phylogenet. Evol.">
        <title>Genome-scale phylogeny and comparative genomics of the fungal order Sordariales.</title>
        <authorList>
            <person name="Hensen N."/>
            <person name="Bonometti L."/>
            <person name="Westerberg I."/>
            <person name="Brannstrom I.O."/>
            <person name="Guillou S."/>
            <person name="Cros-Aarteil S."/>
            <person name="Calhoun S."/>
            <person name="Haridas S."/>
            <person name="Kuo A."/>
            <person name="Mondo S."/>
            <person name="Pangilinan J."/>
            <person name="Riley R."/>
            <person name="LaButti K."/>
            <person name="Andreopoulos B."/>
            <person name="Lipzen A."/>
            <person name="Chen C."/>
            <person name="Yan M."/>
            <person name="Daum C."/>
            <person name="Ng V."/>
            <person name="Clum A."/>
            <person name="Steindorff A."/>
            <person name="Ohm R.A."/>
            <person name="Martin F."/>
            <person name="Silar P."/>
            <person name="Natvig D.O."/>
            <person name="Lalanne C."/>
            <person name="Gautier V."/>
            <person name="Ament-Velasquez S.L."/>
            <person name="Kruys A."/>
            <person name="Hutchinson M.I."/>
            <person name="Powell A.J."/>
            <person name="Barry K."/>
            <person name="Miller A.N."/>
            <person name="Grigoriev I.V."/>
            <person name="Debuchy R."/>
            <person name="Gladieux P."/>
            <person name="Hiltunen Thoren M."/>
            <person name="Johannesson H."/>
        </authorList>
    </citation>
    <scope>NUCLEOTIDE SEQUENCE</scope>
    <source>
        <strain evidence="2">CBS 333.67</strain>
    </source>
</reference>
<dbReference type="AlphaFoldDB" id="A0AAJ0M7E0"/>
<dbReference type="Pfam" id="PF07426">
    <property type="entry name" value="Dynactin_p22"/>
    <property type="match status" value="1"/>
</dbReference>